<evidence type="ECO:0000313" key="1">
    <source>
        <dbReference type="EMBL" id="RHM70179.1"/>
    </source>
</evidence>
<reference evidence="1 2" key="1">
    <citation type="submission" date="2018-08" db="EMBL/GenBank/DDBJ databases">
        <title>A genome reference for cultivated species of the human gut microbiota.</title>
        <authorList>
            <person name="Zou Y."/>
            <person name="Xue W."/>
            <person name="Luo G."/>
        </authorList>
    </citation>
    <scope>NUCLEOTIDE SEQUENCE [LARGE SCALE GENOMIC DNA]</scope>
    <source>
        <strain evidence="1 2">AF33-12</strain>
    </source>
</reference>
<dbReference type="GO" id="GO:0008168">
    <property type="term" value="F:methyltransferase activity"/>
    <property type="evidence" value="ECO:0007669"/>
    <property type="project" value="UniProtKB-KW"/>
</dbReference>
<organism evidence="1 2">
    <name type="scientific">Mediterraneibacter gnavus</name>
    <name type="common">Ruminococcus gnavus</name>
    <dbReference type="NCBI Taxonomy" id="33038"/>
    <lineage>
        <taxon>Bacteria</taxon>
        <taxon>Bacillati</taxon>
        <taxon>Bacillota</taxon>
        <taxon>Clostridia</taxon>
        <taxon>Lachnospirales</taxon>
        <taxon>Lachnospiraceae</taxon>
        <taxon>Mediterraneibacter</taxon>
    </lineage>
</organism>
<dbReference type="Proteomes" id="UP000285610">
    <property type="component" value="Unassembled WGS sequence"/>
</dbReference>
<dbReference type="GO" id="GO:0032259">
    <property type="term" value="P:methylation"/>
    <property type="evidence" value="ECO:0007669"/>
    <property type="project" value="UniProtKB-KW"/>
</dbReference>
<dbReference type="AlphaFoldDB" id="A0A415S428"/>
<name>A0A415S428_MEDGN</name>
<protein>
    <submittedName>
        <fullName evidence="1">RNA methyltransferase</fullName>
    </submittedName>
</protein>
<comment type="caution">
    <text evidence="1">The sequence shown here is derived from an EMBL/GenBank/DDBJ whole genome shotgun (WGS) entry which is preliminary data.</text>
</comment>
<dbReference type="EMBL" id="QRQE01000063">
    <property type="protein sequence ID" value="RHM70179.1"/>
    <property type="molecule type" value="Genomic_DNA"/>
</dbReference>
<evidence type="ECO:0000313" key="2">
    <source>
        <dbReference type="Proteomes" id="UP000285610"/>
    </source>
</evidence>
<gene>
    <name evidence="1" type="ORF">DWZ50_17405</name>
</gene>
<keyword evidence="1" id="KW-0808">Transferase</keyword>
<keyword evidence="1" id="KW-0489">Methyltransferase</keyword>
<sequence>MTATRLIKCVPIVVTTHVETVVLLSHKKPDGHINVKVEFGDGEGKVPLDNIAKRAEEYKPKERVIYKMIKEYIEAKYGFKVHTAYIAEVKRDLGLPMYDAPNAVEELKQPRKHPTAEKVEAIKDALKHFEVI</sequence>
<accession>A0A415S428</accession>
<proteinExistence type="predicted"/>